<feature type="transmembrane region" description="Helical" evidence="6">
    <location>
        <begin position="186"/>
        <end position="206"/>
    </location>
</feature>
<keyword evidence="3 6" id="KW-0812">Transmembrane</keyword>
<dbReference type="PIRSF" id="PIRSF006324">
    <property type="entry name" value="LeuE"/>
    <property type="match status" value="1"/>
</dbReference>
<evidence type="ECO:0000256" key="1">
    <source>
        <dbReference type="ARBA" id="ARBA00004651"/>
    </source>
</evidence>
<keyword evidence="4 6" id="KW-1133">Transmembrane helix</keyword>
<dbReference type="EMBL" id="QKRB01000036">
    <property type="protein sequence ID" value="PZD96726.1"/>
    <property type="molecule type" value="Genomic_DNA"/>
</dbReference>
<protein>
    <submittedName>
        <fullName evidence="7">LysE family translocator</fullName>
    </submittedName>
</protein>
<dbReference type="Proteomes" id="UP000249522">
    <property type="component" value="Unassembled WGS sequence"/>
</dbReference>
<evidence type="ECO:0000256" key="6">
    <source>
        <dbReference type="SAM" id="Phobius"/>
    </source>
</evidence>
<feature type="transmembrane region" description="Helical" evidence="6">
    <location>
        <begin position="39"/>
        <end position="66"/>
    </location>
</feature>
<reference evidence="7 8" key="1">
    <citation type="submission" date="2018-06" db="EMBL/GenBank/DDBJ databases">
        <title>Paenibacillus imtechensis sp. nov.</title>
        <authorList>
            <person name="Pinnaka A.K."/>
            <person name="Singh H."/>
            <person name="Kaur M."/>
        </authorList>
    </citation>
    <scope>NUCLEOTIDE SEQUENCE [LARGE SCALE GENOMIC DNA]</scope>
    <source>
        <strain evidence="7 8">SMB1</strain>
    </source>
</reference>
<dbReference type="AlphaFoldDB" id="A0A2W1LC51"/>
<feature type="transmembrane region" description="Helical" evidence="6">
    <location>
        <begin position="114"/>
        <end position="140"/>
    </location>
</feature>
<gene>
    <name evidence="7" type="ORF">DNH61_05880</name>
</gene>
<evidence type="ECO:0000256" key="3">
    <source>
        <dbReference type="ARBA" id="ARBA00022692"/>
    </source>
</evidence>
<keyword evidence="8" id="KW-1185">Reference proteome</keyword>
<dbReference type="PANTHER" id="PTHR30086:SF20">
    <property type="entry name" value="ARGININE EXPORTER PROTEIN ARGO-RELATED"/>
    <property type="match status" value="1"/>
</dbReference>
<evidence type="ECO:0000313" key="8">
    <source>
        <dbReference type="Proteomes" id="UP000249522"/>
    </source>
</evidence>
<dbReference type="InterPro" id="IPR001123">
    <property type="entry name" value="LeuE-type"/>
</dbReference>
<proteinExistence type="predicted"/>
<name>A0A2W1LC51_9BACL</name>
<evidence type="ECO:0000256" key="2">
    <source>
        <dbReference type="ARBA" id="ARBA00022475"/>
    </source>
</evidence>
<dbReference type="RefSeq" id="WP_111145737.1">
    <property type="nucleotide sequence ID" value="NZ_QKRB01000036.1"/>
</dbReference>
<evidence type="ECO:0000256" key="5">
    <source>
        <dbReference type="ARBA" id="ARBA00023136"/>
    </source>
</evidence>
<feature type="transmembrane region" description="Helical" evidence="6">
    <location>
        <begin position="152"/>
        <end position="174"/>
    </location>
</feature>
<evidence type="ECO:0000313" key="7">
    <source>
        <dbReference type="EMBL" id="PZD96726.1"/>
    </source>
</evidence>
<organism evidence="7 8">
    <name type="scientific">Paenibacillus sambharensis</name>
    <dbReference type="NCBI Taxonomy" id="1803190"/>
    <lineage>
        <taxon>Bacteria</taxon>
        <taxon>Bacillati</taxon>
        <taxon>Bacillota</taxon>
        <taxon>Bacilli</taxon>
        <taxon>Bacillales</taxon>
        <taxon>Paenibacillaceae</taxon>
        <taxon>Paenibacillus</taxon>
    </lineage>
</organism>
<keyword evidence="2" id="KW-1003">Cell membrane</keyword>
<comment type="subcellular location">
    <subcellularLocation>
        <location evidence="1">Cell membrane</location>
        <topology evidence="1">Multi-pass membrane protein</topology>
    </subcellularLocation>
</comment>
<feature type="transmembrane region" description="Helical" evidence="6">
    <location>
        <begin position="6"/>
        <end position="27"/>
    </location>
</feature>
<evidence type="ECO:0000256" key="4">
    <source>
        <dbReference type="ARBA" id="ARBA00022989"/>
    </source>
</evidence>
<comment type="caution">
    <text evidence="7">The sequence shown here is derived from an EMBL/GenBank/DDBJ whole genome shotgun (WGS) entry which is preliminary data.</text>
</comment>
<keyword evidence="5 6" id="KW-0472">Membrane</keyword>
<sequence>MLDAASLLFFIGTSILLIIIPGPDLIFTVTQGMTNGRRAGVMTALGLSLGNIIHTLAAVLGLSLIIQTSAVAFTIFKTLGALYLFYMAFQAIRHRKEQLQPDSRPEQSRQTKGLFLRGVLMNILNPKVAVFFLTFLPQFIDYQTGYVPLQMFLLGLVFIVLTAVIFGLLGYFAGSFRDRLFGRPRFSEFMNIAAASIFLGLGIKLLTTKP</sequence>
<dbReference type="Pfam" id="PF01810">
    <property type="entry name" value="LysE"/>
    <property type="match status" value="1"/>
</dbReference>
<dbReference type="OrthoDB" id="9784202at2"/>
<dbReference type="GO" id="GO:0015171">
    <property type="term" value="F:amino acid transmembrane transporter activity"/>
    <property type="evidence" value="ECO:0007669"/>
    <property type="project" value="TreeGrafter"/>
</dbReference>
<dbReference type="PANTHER" id="PTHR30086">
    <property type="entry name" value="ARGININE EXPORTER PROTEIN ARGO"/>
    <property type="match status" value="1"/>
</dbReference>
<dbReference type="GO" id="GO:0005886">
    <property type="term" value="C:plasma membrane"/>
    <property type="evidence" value="ECO:0007669"/>
    <property type="project" value="UniProtKB-SubCell"/>
</dbReference>
<accession>A0A2W1LC51</accession>
<feature type="transmembrane region" description="Helical" evidence="6">
    <location>
        <begin position="72"/>
        <end position="93"/>
    </location>
</feature>